<accession>A0ABW1UVG8</accession>
<comment type="caution">
    <text evidence="2">The sequence shown here is derived from an EMBL/GenBank/DDBJ whole genome shotgun (WGS) entry which is preliminary data.</text>
</comment>
<gene>
    <name evidence="2" type="ORF">ACFP1F_01005</name>
</gene>
<dbReference type="RefSeq" id="WP_125591727.1">
    <property type="nucleotide sequence ID" value="NZ_JBHSSN010000002.1"/>
</dbReference>
<dbReference type="InterPro" id="IPR029016">
    <property type="entry name" value="GAF-like_dom_sf"/>
</dbReference>
<reference evidence="3" key="1">
    <citation type="journal article" date="2019" name="Int. J. Syst. Evol. Microbiol.">
        <title>The Global Catalogue of Microorganisms (GCM) 10K type strain sequencing project: providing services to taxonomists for standard genome sequencing and annotation.</title>
        <authorList>
            <consortium name="The Broad Institute Genomics Platform"/>
            <consortium name="The Broad Institute Genome Sequencing Center for Infectious Disease"/>
            <person name="Wu L."/>
            <person name="Ma J."/>
        </authorList>
    </citation>
    <scope>NUCLEOTIDE SEQUENCE [LARGE SCALE GENOMIC DNA]</scope>
    <source>
        <strain evidence="3">CCM 8895</strain>
    </source>
</reference>
<evidence type="ECO:0000313" key="3">
    <source>
        <dbReference type="Proteomes" id="UP001596186"/>
    </source>
</evidence>
<dbReference type="Proteomes" id="UP001596186">
    <property type="component" value="Unassembled WGS sequence"/>
</dbReference>
<dbReference type="Gene3D" id="3.30.450.40">
    <property type="match status" value="1"/>
</dbReference>
<dbReference type="InterPro" id="IPR003018">
    <property type="entry name" value="GAF"/>
</dbReference>
<dbReference type="Pfam" id="PF01590">
    <property type="entry name" value="GAF"/>
    <property type="match status" value="1"/>
</dbReference>
<keyword evidence="3" id="KW-1185">Reference proteome</keyword>
<evidence type="ECO:0000259" key="1">
    <source>
        <dbReference type="Pfam" id="PF01590"/>
    </source>
</evidence>
<feature type="domain" description="GAF" evidence="1">
    <location>
        <begin position="12"/>
        <end position="122"/>
    </location>
</feature>
<dbReference type="EMBL" id="JBHSSN010000002">
    <property type="protein sequence ID" value="MFC6322344.1"/>
    <property type="molecule type" value="Genomic_DNA"/>
</dbReference>
<sequence length="143" mass="16030">MNPEQLNSPNDFQTIVNKIYQNEQFDFVGIALQSSEAPHSIKWDFVAGNTNERFRKIVLRSGIGIAGLVVRTGKPFWDNNLNHYEFSDEMYTPIAKTESLRSAVAIPIISPLTNLVRGVLLAGYRSNKIKISGQTALTLSQYL</sequence>
<protein>
    <submittedName>
        <fullName evidence="2">GAF domain-containing protein</fullName>
    </submittedName>
</protein>
<name>A0ABW1UVG8_9LACO</name>
<dbReference type="SUPFAM" id="SSF55781">
    <property type="entry name" value="GAF domain-like"/>
    <property type="match status" value="1"/>
</dbReference>
<proteinExistence type="predicted"/>
<evidence type="ECO:0000313" key="2">
    <source>
        <dbReference type="EMBL" id="MFC6322344.1"/>
    </source>
</evidence>
<organism evidence="2 3">
    <name type="scientific">Companilactobacillus baiquanensis</name>
    <dbReference type="NCBI Taxonomy" id="2486005"/>
    <lineage>
        <taxon>Bacteria</taxon>
        <taxon>Bacillati</taxon>
        <taxon>Bacillota</taxon>
        <taxon>Bacilli</taxon>
        <taxon>Lactobacillales</taxon>
        <taxon>Lactobacillaceae</taxon>
        <taxon>Companilactobacillus</taxon>
    </lineage>
</organism>